<feature type="region of interest" description="Disordered" evidence="1">
    <location>
        <begin position="1"/>
        <end position="31"/>
    </location>
</feature>
<feature type="region of interest" description="Disordered" evidence="1">
    <location>
        <begin position="304"/>
        <end position="325"/>
    </location>
</feature>
<evidence type="ECO:0000313" key="2">
    <source>
        <dbReference type="EMBL" id="KAF2546692.1"/>
    </source>
</evidence>
<accession>A0A8S9GS80</accession>
<dbReference type="PANTHER" id="PTHR33240:SF8">
    <property type="entry name" value="OS03G0439900 PROTEIN"/>
    <property type="match status" value="1"/>
</dbReference>
<feature type="region of interest" description="Disordered" evidence="1">
    <location>
        <begin position="477"/>
        <end position="545"/>
    </location>
</feature>
<proteinExistence type="predicted"/>
<feature type="compositionally biased region" description="Polar residues" evidence="1">
    <location>
        <begin position="11"/>
        <end position="25"/>
    </location>
</feature>
<comment type="caution">
    <text evidence="2">The sequence shown here is derived from an EMBL/GenBank/DDBJ whole genome shotgun (WGS) entry which is preliminary data.</text>
</comment>
<dbReference type="CDD" id="cd00303">
    <property type="entry name" value="retropepsin_like"/>
    <property type="match status" value="1"/>
</dbReference>
<gene>
    <name evidence="2" type="ORF">F2Q70_00022093</name>
</gene>
<reference evidence="2" key="1">
    <citation type="submission" date="2019-12" db="EMBL/GenBank/DDBJ databases">
        <title>Genome sequencing and annotation of Brassica cretica.</title>
        <authorList>
            <person name="Studholme D.J."/>
            <person name="Sarris P.F."/>
        </authorList>
    </citation>
    <scope>NUCLEOTIDE SEQUENCE</scope>
    <source>
        <strain evidence="2">PFS-102/07</strain>
        <tissue evidence="2">Leaf</tissue>
    </source>
</reference>
<dbReference type="EMBL" id="QGKY02001925">
    <property type="protein sequence ID" value="KAF2546692.1"/>
    <property type="molecule type" value="Genomic_DNA"/>
</dbReference>
<dbReference type="AlphaFoldDB" id="A0A8S9GS80"/>
<evidence type="ECO:0008006" key="3">
    <source>
        <dbReference type="Google" id="ProtNLM"/>
    </source>
</evidence>
<evidence type="ECO:0000256" key="1">
    <source>
        <dbReference type="SAM" id="MobiDB-lite"/>
    </source>
</evidence>
<dbReference type="InterPro" id="IPR021109">
    <property type="entry name" value="Peptidase_aspartic_dom_sf"/>
</dbReference>
<organism evidence="2">
    <name type="scientific">Brassica cretica</name>
    <name type="common">Mustard</name>
    <dbReference type="NCBI Taxonomy" id="69181"/>
    <lineage>
        <taxon>Eukaryota</taxon>
        <taxon>Viridiplantae</taxon>
        <taxon>Streptophyta</taxon>
        <taxon>Embryophyta</taxon>
        <taxon>Tracheophyta</taxon>
        <taxon>Spermatophyta</taxon>
        <taxon>Magnoliopsida</taxon>
        <taxon>eudicotyledons</taxon>
        <taxon>Gunneridae</taxon>
        <taxon>Pentapetalae</taxon>
        <taxon>rosids</taxon>
        <taxon>malvids</taxon>
        <taxon>Brassicales</taxon>
        <taxon>Brassicaceae</taxon>
        <taxon>Brassiceae</taxon>
        <taxon>Brassica</taxon>
    </lineage>
</organism>
<protein>
    <recommendedName>
        <fullName evidence="3">Retrotransposon gag domain-containing protein</fullName>
    </recommendedName>
</protein>
<sequence>MGMRHKAGMGSNLNPTSPDGESSVSLALGFSPIPAPSKSDSGVLQKQHAARVGMLIWAQPNRAPDSFRNPGLWCDFHRDHGHKTEDCISLRIEVNELLQKGHLREFLSEKSKNHLNKEVQAKSAGAIPASPPRQDRVIHVISGGSEISGMSHAAAKKSTRNAKHSLETTKPKRLLLGTDKISFTAKEHEKILAPHHDALVISLTVAHCLVKRILVDNGSSSNIIFQTAYQDPGLDESAVTCKIYPLIGFSGEVKQTAGEVTLPVYAEGINMSTKFLVVDSQSAYNMILGRPWIHDMGAVPSTVHQMKRPQVPRTQGPEVRRSGEWRSVQRTRTPNHVKDHLRTGIDRFAWSHSRSSKAVTVQKTGTSQDTCPSPHMDLASYQSMVSQLKKRSISNVRRPPLKSNQTDLGHRVPCQRRTKIPSQARVLQTWSFCWMNATTHLMTVLRTFITRKHWPRIPNSKRIYRSWVTRQISVTVSGPKGEAVPSNGERDDAPRKHSYNPQQTGMKSTSQEESDKWVHRTQRTGPDHGVPPGTAAKKRNPPAGALIQIAKQSLRDT</sequence>
<feature type="compositionally biased region" description="Polar residues" evidence="1">
    <location>
        <begin position="499"/>
        <end position="511"/>
    </location>
</feature>
<name>A0A8S9GS80_BRACR</name>
<dbReference type="Gene3D" id="2.40.70.10">
    <property type="entry name" value="Acid Proteases"/>
    <property type="match status" value="1"/>
</dbReference>
<dbReference type="PANTHER" id="PTHR33240">
    <property type="entry name" value="OS08G0508500 PROTEIN"/>
    <property type="match status" value="1"/>
</dbReference>